<dbReference type="Pfam" id="PF00619">
    <property type="entry name" value="CARD"/>
    <property type="match status" value="1"/>
</dbReference>
<feature type="compositionally biased region" description="Basic and acidic residues" evidence="1">
    <location>
        <begin position="1"/>
        <end position="15"/>
    </location>
</feature>
<dbReference type="EnsemblMetazoa" id="CapteT194696">
    <property type="protein sequence ID" value="CapteP194696"/>
    <property type="gene ID" value="CapteG194696"/>
</dbReference>
<feature type="compositionally biased region" description="Polar residues" evidence="1">
    <location>
        <begin position="27"/>
        <end position="38"/>
    </location>
</feature>
<organism evidence="3">
    <name type="scientific">Capitella teleta</name>
    <name type="common">Polychaete worm</name>
    <dbReference type="NCBI Taxonomy" id="283909"/>
    <lineage>
        <taxon>Eukaryota</taxon>
        <taxon>Metazoa</taxon>
        <taxon>Spiralia</taxon>
        <taxon>Lophotrochozoa</taxon>
        <taxon>Annelida</taxon>
        <taxon>Polychaeta</taxon>
        <taxon>Sedentaria</taxon>
        <taxon>Scolecida</taxon>
        <taxon>Capitellidae</taxon>
        <taxon>Capitella</taxon>
    </lineage>
</organism>
<name>R7V1P0_CAPTE</name>
<feature type="compositionally biased region" description="Polar residues" evidence="1">
    <location>
        <begin position="47"/>
        <end position="61"/>
    </location>
</feature>
<dbReference type="AlphaFoldDB" id="R7V1P0"/>
<feature type="domain" description="CARD" evidence="2">
    <location>
        <begin position="98"/>
        <end position="187"/>
    </location>
</feature>
<dbReference type="PROSITE" id="PS50209">
    <property type="entry name" value="CARD"/>
    <property type="match status" value="1"/>
</dbReference>
<evidence type="ECO:0000256" key="1">
    <source>
        <dbReference type="SAM" id="MobiDB-lite"/>
    </source>
</evidence>
<dbReference type="HOGENOM" id="CLU_094342_0_0_1"/>
<reference evidence="4" key="3">
    <citation type="submission" date="2015-06" db="UniProtKB">
        <authorList>
            <consortium name="EnsemblMetazoa"/>
        </authorList>
    </citation>
    <scope>IDENTIFICATION</scope>
</reference>
<evidence type="ECO:0000313" key="4">
    <source>
        <dbReference type="EnsemblMetazoa" id="CapteP194696"/>
    </source>
</evidence>
<dbReference type="OrthoDB" id="10004338at2759"/>
<gene>
    <name evidence="3" type="ORF">CAPTEDRAFT_194696</name>
</gene>
<proteinExistence type="predicted"/>
<accession>R7V1P0</accession>
<dbReference type="CDD" id="cd01671">
    <property type="entry name" value="CARD"/>
    <property type="match status" value="1"/>
</dbReference>
<dbReference type="EMBL" id="KB298138">
    <property type="protein sequence ID" value="ELU09576.1"/>
    <property type="molecule type" value="Genomic_DNA"/>
</dbReference>
<evidence type="ECO:0000313" key="3">
    <source>
        <dbReference type="EMBL" id="ELU09576.1"/>
    </source>
</evidence>
<sequence length="230" mass="26336">MERKRKSKEDYDQYRVIKRRKQPPQHAASSQATGPSETDMQRAGPSKTDNQAVRDYSSTAPGANEFDLDSADVDKSRCLKENKKLTPIPSSQGKMTMLSEQRKQILTEKRVKLIECIKLNGLWAHLRSHKIVTEQDEKRIKLNKTSHEQIGELLDHLAKGTERDFEAFCYCLKEDNQEHVVAEILRYSAPSPSNQDFLTRKKRSRDGKCGFKIAIEPQSPTRKLGFAVFT</sequence>
<dbReference type="GO" id="GO:0042981">
    <property type="term" value="P:regulation of apoptotic process"/>
    <property type="evidence" value="ECO:0007669"/>
    <property type="project" value="InterPro"/>
</dbReference>
<dbReference type="Gene3D" id="1.10.533.10">
    <property type="entry name" value="Death Domain, Fas"/>
    <property type="match status" value="1"/>
</dbReference>
<evidence type="ECO:0000259" key="2">
    <source>
        <dbReference type="PROSITE" id="PS50209"/>
    </source>
</evidence>
<dbReference type="EMBL" id="AMQN01021114">
    <property type="status" value="NOT_ANNOTATED_CDS"/>
    <property type="molecule type" value="Genomic_DNA"/>
</dbReference>
<keyword evidence="5" id="KW-1185">Reference proteome</keyword>
<dbReference type="Proteomes" id="UP000014760">
    <property type="component" value="Unassembled WGS sequence"/>
</dbReference>
<reference evidence="5" key="1">
    <citation type="submission" date="2012-12" db="EMBL/GenBank/DDBJ databases">
        <authorList>
            <person name="Hellsten U."/>
            <person name="Grimwood J."/>
            <person name="Chapman J.A."/>
            <person name="Shapiro H."/>
            <person name="Aerts A."/>
            <person name="Otillar R.P."/>
            <person name="Terry A.Y."/>
            <person name="Boore J.L."/>
            <person name="Simakov O."/>
            <person name="Marletaz F."/>
            <person name="Cho S.-J."/>
            <person name="Edsinger-Gonzales E."/>
            <person name="Havlak P."/>
            <person name="Kuo D.-H."/>
            <person name="Larsson T."/>
            <person name="Lv J."/>
            <person name="Arendt D."/>
            <person name="Savage R."/>
            <person name="Osoegawa K."/>
            <person name="de Jong P."/>
            <person name="Lindberg D.R."/>
            <person name="Seaver E.C."/>
            <person name="Weisblat D.A."/>
            <person name="Putnam N.H."/>
            <person name="Grigoriev I.V."/>
            <person name="Rokhsar D.S."/>
        </authorList>
    </citation>
    <scope>NUCLEOTIDE SEQUENCE</scope>
    <source>
        <strain evidence="5">I ESC-2004</strain>
    </source>
</reference>
<dbReference type="InterPro" id="IPR011029">
    <property type="entry name" value="DEATH-like_dom_sf"/>
</dbReference>
<reference evidence="3 5" key="2">
    <citation type="journal article" date="2013" name="Nature">
        <title>Insights into bilaterian evolution from three spiralian genomes.</title>
        <authorList>
            <person name="Simakov O."/>
            <person name="Marletaz F."/>
            <person name="Cho S.J."/>
            <person name="Edsinger-Gonzales E."/>
            <person name="Havlak P."/>
            <person name="Hellsten U."/>
            <person name="Kuo D.H."/>
            <person name="Larsson T."/>
            <person name="Lv J."/>
            <person name="Arendt D."/>
            <person name="Savage R."/>
            <person name="Osoegawa K."/>
            <person name="de Jong P."/>
            <person name="Grimwood J."/>
            <person name="Chapman J.A."/>
            <person name="Shapiro H."/>
            <person name="Aerts A."/>
            <person name="Otillar R.P."/>
            <person name="Terry A.Y."/>
            <person name="Boore J.L."/>
            <person name="Grigoriev I.V."/>
            <person name="Lindberg D.R."/>
            <person name="Seaver E.C."/>
            <person name="Weisblat D.A."/>
            <person name="Putnam N.H."/>
            <person name="Rokhsar D.S."/>
        </authorList>
    </citation>
    <scope>NUCLEOTIDE SEQUENCE</scope>
    <source>
        <strain evidence="3 5">I ESC-2004</strain>
    </source>
</reference>
<dbReference type="EMBL" id="AMQN01021115">
    <property type="status" value="NOT_ANNOTATED_CDS"/>
    <property type="molecule type" value="Genomic_DNA"/>
</dbReference>
<evidence type="ECO:0000313" key="5">
    <source>
        <dbReference type="Proteomes" id="UP000014760"/>
    </source>
</evidence>
<feature type="region of interest" description="Disordered" evidence="1">
    <location>
        <begin position="78"/>
        <end position="97"/>
    </location>
</feature>
<feature type="region of interest" description="Disordered" evidence="1">
    <location>
        <begin position="1"/>
        <end position="71"/>
    </location>
</feature>
<protein>
    <recommendedName>
        <fullName evidence="2">CARD domain-containing protein</fullName>
    </recommendedName>
</protein>
<dbReference type="InterPro" id="IPR001315">
    <property type="entry name" value="CARD"/>
</dbReference>
<dbReference type="SUPFAM" id="SSF47986">
    <property type="entry name" value="DEATH domain"/>
    <property type="match status" value="1"/>
</dbReference>